<evidence type="ECO:0000256" key="1">
    <source>
        <dbReference type="ARBA" id="ARBA00010830"/>
    </source>
</evidence>
<feature type="region of interest" description="Disordered" evidence="3">
    <location>
        <begin position="130"/>
        <end position="290"/>
    </location>
</feature>
<feature type="compositionally biased region" description="Acidic residues" evidence="3">
    <location>
        <begin position="218"/>
        <end position="228"/>
    </location>
</feature>
<dbReference type="AlphaFoldDB" id="A0A1I6VB57"/>
<dbReference type="InterPro" id="IPR036779">
    <property type="entry name" value="LysM_dom_sf"/>
</dbReference>
<evidence type="ECO:0000313" key="6">
    <source>
        <dbReference type="Proteomes" id="UP000198873"/>
    </source>
</evidence>
<dbReference type="STRING" id="1176198.SAMN05444716_107289"/>
<dbReference type="Pfam" id="PF06737">
    <property type="entry name" value="Transglycosylas"/>
    <property type="match status" value="1"/>
</dbReference>
<protein>
    <submittedName>
        <fullName evidence="5">Transglycosylase-like domain-containing protein</fullName>
    </submittedName>
</protein>
<keyword evidence="2" id="KW-0378">Hydrolase</keyword>
<feature type="domain" description="Resuscitation-promoting factor core lysozyme-like" evidence="4">
    <location>
        <begin position="44"/>
        <end position="116"/>
    </location>
</feature>
<dbReference type="Gene3D" id="1.10.530.10">
    <property type="match status" value="1"/>
</dbReference>
<organism evidence="5 6">
    <name type="scientific">Streptomyces harbinensis</name>
    <dbReference type="NCBI Taxonomy" id="1176198"/>
    <lineage>
        <taxon>Bacteria</taxon>
        <taxon>Bacillati</taxon>
        <taxon>Actinomycetota</taxon>
        <taxon>Actinomycetes</taxon>
        <taxon>Kitasatosporales</taxon>
        <taxon>Streptomycetaceae</taxon>
        <taxon>Streptomyces</taxon>
    </lineage>
</organism>
<dbReference type="InterPro" id="IPR023346">
    <property type="entry name" value="Lysozyme-like_dom_sf"/>
</dbReference>
<keyword evidence="6" id="KW-1185">Reference proteome</keyword>
<feature type="compositionally biased region" description="Basic and acidic residues" evidence="3">
    <location>
        <begin position="229"/>
        <end position="269"/>
    </location>
</feature>
<dbReference type="SUPFAM" id="SSF53955">
    <property type="entry name" value="Lysozyme-like"/>
    <property type="match status" value="1"/>
</dbReference>
<gene>
    <name evidence="5" type="ORF">SAMN05444716_107289</name>
</gene>
<reference evidence="6" key="1">
    <citation type="submission" date="2016-10" db="EMBL/GenBank/DDBJ databases">
        <authorList>
            <person name="Varghese N."/>
            <person name="Submissions S."/>
        </authorList>
    </citation>
    <scope>NUCLEOTIDE SEQUENCE [LARGE SCALE GENOMIC DNA]</scope>
    <source>
        <strain evidence="6">CGMCC 4.7047</strain>
    </source>
</reference>
<dbReference type="GO" id="GO:0016787">
    <property type="term" value="F:hydrolase activity"/>
    <property type="evidence" value="ECO:0007669"/>
    <property type="project" value="UniProtKB-KW"/>
</dbReference>
<dbReference type="CDD" id="cd13925">
    <property type="entry name" value="RPF"/>
    <property type="match status" value="1"/>
</dbReference>
<dbReference type="RefSeq" id="WP_026047701.1">
    <property type="nucleotide sequence ID" value="NZ_FPAB01000007.1"/>
</dbReference>
<dbReference type="Gene3D" id="3.10.350.10">
    <property type="entry name" value="LysM domain"/>
    <property type="match status" value="1"/>
</dbReference>
<dbReference type="InterPro" id="IPR010618">
    <property type="entry name" value="RPF"/>
</dbReference>
<evidence type="ECO:0000259" key="4">
    <source>
        <dbReference type="Pfam" id="PF06737"/>
    </source>
</evidence>
<proteinExistence type="inferred from homology"/>
<dbReference type="CDD" id="cd00118">
    <property type="entry name" value="LysM"/>
    <property type="match status" value="1"/>
</dbReference>
<dbReference type="InterPro" id="IPR018392">
    <property type="entry name" value="LysM"/>
</dbReference>
<evidence type="ECO:0000313" key="5">
    <source>
        <dbReference type="EMBL" id="SFT10872.1"/>
    </source>
</evidence>
<dbReference type="Proteomes" id="UP000198873">
    <property type="component" value="Unassembled WGS sequence"/>
</dbReference>
<evidence type="ECO:0000256" key="3">
    <source>
        <dbReference type="SAM" id="MobiDB-lite"/>
    </source>
</evidence>
<comment type="similarity">
    <text evidence="1">Belongs to the transglycosylase family. Rpf subfamily.</text>
</comment>
<dbReference type="EMBL" id="FPAB01000007">
    <property type="protein sequence ID" value="SFT10872.1"/>
    <property type="molecule type" value="Genomic_DNA"/>
</dbReference>
<evidence type="ECO:0000256" key="2">
    <source>
        <dbReference type="ARBA" id="ARBA00022801"/>
    </source>
</evidence>
<feature type="compositionally biased region" description="Low complexity" evidence="3">
    <location>
        <begin position="272"/>
        <end position="290"/>
    </location>
</feature>
<name>A0A1I6VB57_9ACTN</name>
<accession>A0A1I6VB57</accession>
<sequence length="344" mass="34322">MRSGTGRHRRPKQPPAFVVAAGVTGAGIALPLLGTASANAVSPDTWDAAAACESGGVWTANTDNGYYGGLQIPLAQWEAHGGTDFAERPDLASRAQQIKVAERMLAAQGRSAFPSCALTTGLWQEFRADAQQAAPETDAGDAESAEGAGQAEDARGSGSGGTESGIGESTPGETARDSAGSGSGTDRSADASADTPGDTAADEKTGQGTGKPAGSATGEEDGATADEEGTGRHRGEAADEQDGRAGENADGTGRHAERPADRAGERTEADADGAGDATAPEAAEGTTAAGSYEVISGDTLSQIADTLTVEGGWPALYAANESVIGDNPDHIVPGLELELGAKAD</sequence>